<sequence>MIIGIDCDKLLDSHHSGTHFYLLSIIDALIKVDSRNTYLLLFSQNPPSTLKSRLALNQKCHIKVIPKVLSWTHFSLPMFCVLNYLDVLFCPWHTAPLFIPVKTKVVVLIHGLEHKKSKEFWVSNAIKRSDHIVTVSQFNQSRISTRYHITNSKITVIYEGLNVNNIEVSATPSIETLSKLNNTQDFLFFISSFVPRKNIPNMLEAFAKLIHSGDTYASYKFVLAGEIPETQTNYYKDILEQTGLVTNVIYLGPISSADAAYLFSHCRAFIFVSHEEGFGLPVLEAFHFKVPVVTSTGGALPEVSGGAALYANPDDPKDIYEKMRLVLEDAHLRLSLIKKGESRVKDFSWISAATELLEVFKDVYA</sequence>
<dbReference type="InterPro" id="IPR001296">
    <property type="entry name" value="Glyco_trans_1"/>
</dbReference>
<evidence type="ECO:0000313" key="4">
    <source>
        <dbReference type="EMBL" id="MCA9308031.1"/>
    </source>
</evidence>
<dbReference type="GO" id="GO:0016757">
    <property type="term" value="F:glycosyltransferase activity"/>
    <property type="evidence" value="ECO:0007669"/>
    <property type="project" value="InterPro"/>
</dbReference>
<dbReference type="CDD" id="cd03809">
    <property type="entry name" value="GT4_MtfB-like"/>
    <property type="match status" value="1"/>
</dbReference>
<dbReference type="Proteomes" id="UP000740557">
    <property type="component" value="Unassembled WGS sequence"/>
</dbReference>
<dbReference type="EMBL" id="JAGQNX010000021">
    <property type="protein sequence ID" value="MCA9308031.1"/>
    <property type="molecule type" value="Genomic_DNA"/>
</dbReference>
<evidence type="ECO:0000313" key="5">
    <source>
        <dbReference type="Proteomes" id="UP000740557"/>
    </source>
</evidence>
<accession>A0A955EAR9</accession>
<organism evidence="4 5">
    <name type="scientific">candidate division WWE3 bacterium</name>
    <dbReference type="NCBI Taxonomy" id="2053526"/>
    <lineage>
        <taxon>Bacteria</taxon>
        <taxon>Katanobacteria</taxon>
    </lineage>
</organism>
<protein>
    <submittedName>
        <fullName evidence="4">Glycosyltransferase family 4 protein</fullName>
    </submittedName>
</protein>
<dbReference type="SUPFAM" id="SSF53756">
    <property type="entry name" value="UDP-Glycosyltransferase/glycogen phosphorylase"/>
    <property type="match status" value="1"/>
</dbReference>
<dbReference type="Gene3D" id="3.40.50.2000">
    <property type="entry name" value="Glycogen Phosphorylase B"/>
    <property type="match status" value="2"/>
</dbReference>
<dbReference type="Pfam" id="PF00534">
    <property type="entry name" value="Glycos_transf_1"/>
    <property type="match status" value="1"/>
</dbReference>
<feature type="domain" description="Glycosyl transferase family 1" evidence="2">
    <location>
        <begin position="179"/>
        <end position="342"/>
    </location>
</feature>
<reference evidence="4" key="1">
    <citation type="submission" date="2020-04" db="EMBL/GenBank/DDBJ databases">
        <authorList>
            <person name="Zhang T."/>
        </authorList>
    </citation>
    <scope>NUCLEOTIDE SEQUENCE</scope>
    <source>
        <strain evidence="4">HKST-UBA79</strain>
    </source>
</reference>
<dbReference type="PANTHER" id="PTHR46401:SF2">
    <property type="entry name" value="GLYCOSYLTRANSFERASE WBBK-RELATED"/>
    <property type="match status" value="1"/>
</dbReference>
<dbReference type="InterPro" id="IPR028098">
    <property type="entry name" value="Glyco_trans_4-like_N"/>
</dbReference>
<dbReference type="PANTHER" id="PTHR46401">
    <property type="entry name" value="GLYCOSYLTRANSFERASE WBBK-RELATED"/>
    <property type="match status" value="1"/>
</dbReference>
<comment type="caution">
    <text evidence="4">The sequence shown here is derived from an EMBL/GenBank/DDBJ whole genome shotgun (WGS) entry which is preliminary data.</text>
</comment>
<evidence type="ECO:0000259" key="3">
    <source>
        <dbReference type="Pfam" id="PF13439"/>
    </source>
</evidence>
<keyword evidence="1" id="KW-0808">Transferase</keyword>
<proteinExistence type="predicted"/>
<evidence type="ECO:0000259" key="2">
    <source>
        <dbReference type="Pfam" id="PF00534"/>
    </source>
</evidence>
<name>A0A955EAR9_UNCKA</name>
<reference evidence="4" key="2">
    <citation type="journal article" date="2021" name="Microbiome">
        <title>Successional dynamics and alternative stable states in a saline activated sludge microbial community over 9 years.</title>
        <authorList>
            <person name="Wang Y."/>
            <person name="Ye J."/>
            <person name="Ju F."/>
            <person name="Liu L."/>
            <person name="Boyd J.A."/>
            <person name="Deng Y."/>
            <person name="Parks D.H."/>
            <person name="Jiang X."/>
            <person name="Yin X."/>
            <person name="Woodcroft B.J."/>
            <person name="Tyson G.W."/>
            <person name="Hugenholtz P."/>
            <person name="Polz M.F."/>
            <person name="Zhang T."/>
        </authorList>
    </citation>
    <scope>NUCLEOTIDE SEQUENCE</scope>
    <source>
        <strain evidence="4">HKST-UBA79</strain>
    </source>
</reference>
<feature type="domain" description="Glycosyltransferase subfamily 4-like N-terminal" evidence="3">
    <location>
        <begin position="101"/>
        <end position="163"/>
    </location>
</feature>
<evidence type="ECO:0000256" key="1">
    <source>
        <dbReference type="ARBA" id="ARBA00022679"/>
    </source>
</evidence>
<gene>
    <name evidence="4" type="ORF">KC980_00825</name>
</gene>
<dbReference type="AlphaFoldDB" id="A0A955EAR9"/>
<dbReference type="Pfam" id="PF13439">
    <property type="entry name" value="Glyco_transf_4"/>
    <property type="match status" value="1"/>
</dbReference>